<dbReference type="EMBL" id="CAJNOR010001397">
    <property type="protein sequence ID" value="CAF1135786.1"/>
    <property type="molecule type" value="Genomic_DNA"/>
</dbReference>
<accession>A0A814RS39</accession>
<dbReference type="Proteomes" id="UP000663828">
    <property type="component" value="Unassembled WGS sequence"/>
</dbReference>
<feature type="coiled-coil region" evidence="1">
    <location>
        <begin position="566"/>
        <end position="593"/>
    </location>
</feature>
<comment type="caution">
    <text evidence="2">The sequence shown here is derived from an EMBL/GenBank/DDBJ whole genome shotgun (WGS) entry which is preliminary data.</text>
</comment>
<feature type="coiled-coil region" evidence="1">
    <location>
        <begin position="279"/>
        <end position="306"/>
    </location>
</feature>
<name>A0A814RS39_ADIRI</name>
<organism evidence="2 3">
    <name type="scientific">Adineta ricciae</name>
    <name type="common">Rotifer</name>
    <dbReference type="NCBI Taxonomy" id="249248"/>
    <lineage>
        <taxon>Eukaryota</taxon>
        <taxon>Metazoa</taxon>
        <taxon>Spiralia</taxon>
        <taxon>Gnathifera</taxon>
        <taxon>Rotifera</taxon>
        <taxon>Eurotatoria</taxon>
        <taxon>Bdelloidea</taxon>
        <taxon>Adinetida</taxon>
        <taxon>Adinetidae</taxon>
        <taxon>Adineta</taxon>
    </lineage>
</organism>
<keyword evidence="3" id="KW-1185">Reference proteome</keyword>
<protein>
    <submittedName>
        <fullName evidence="2">Uncharacterized protein</fullName>
    </submittedName>
</protein>
<evidence type="ECO:0000256" key="1">
    <source>
        <dbReference type="SAM" id="Coils"/>
    </source>
</evidence>
<feature type="coiled-coil region" evidence="1">
    <location>
        <begin position="132"/>
        <end position="159"/>
    </location>
</feature>
<evidence type="ECO:0000313" key="3">
    <source>
        <dbReference type="Proteomes" id="UP000663828"/>
    </source>
</evidence>
<keyword evidence="1" id="KW-0175">Coiled coil</keyword>
<sequence>MEDFSHQIKQLQSIGDSFEDVDINHLVRESEQIGQQLKYSQNFLLKEIQRLKTDLDANYTKLNYANELRTIDQRTLKTFQTKFHELNQILTNIKSKELDTWHTVQTLRTTTSRLWHIFETVTGLTISQELVYEDLQKLLNLTELEKDEQTANLTLIEKEHASLLLKMKEIQISLEQFRTDILQTTQDINETNTKVKTQQQIHDYTHEQSTRRINDLLANVKDVQTLLINYKSISEEIQHLLKLIFQVQTYIEMHHKSTIVYQVKLNKYKQDLTLLMISRTKYKNQISNLQQSIQQQDRQLKQLEFEQIQVMHHRQLLHDQIRIFDKEKTQMSNNQQEMLESIKRAMIKTRLLKTSIIHSKHDLKDLQYSYRQLTTDHRKQQELTHTLQKSITIHDQRLDLIKNETNKLTNQIHRQNDLIHSHEHQINFVTKELSNLEHYKSITHAELQNQHRKVNESKTKVLSYTQKIHKLSADERPVVKEISRCQQQLAHHEINHRQLQMGLKQNEAKILYYKMISSKLTSQTNDFDRILTKETDLTQQYQVEGEKTKVRMKTFSDNLRQSEHSYQDLKGIFTSLNNENRQLQREYERLSFVLQLLGQKHTIVNNQLPFLYNEIKRLTQQHQNKAKIIEQSKSDLNLLRKYYHYLQASNNRLQQSMKFQSQQHYDCLHSQHVSHRYTNLHNQLELETKTNSNEMHHWQKLKINSPVEFDNLSKLYLTKKKLAKKYHELCSLKRLFYEKQTLCHYFDQIYTRRKKLTS</sequence>
<reference evidence="2" key="1">
    <citation type="submission" date="2021-02" db="EMBL/GenBank/DDBJ databases">
        <authorList>
            <person name="Nowell W R."/>
        </authorList>
    </citation>
    <scope>NUCLEOTIDE SEQUENCE</scope>
</reference>
<dbReference type="AlphaFoldDB" id="A0A814RS39"/>
<gene>
    <name evidence="2" type="ORF">XAT740_LOCUS20145</name>
</gene>
<proteinExistence type="predicted"/>
<evidence type="ECO:0000313" key="2">
    <source>
        <dbReference type="EMBL" id="CAF1135786.1"/>
    </source>
</evidence>